<protein>
    <submittedName>
        <fullName evidence="1">Uncharacterized protein</fullName>
    </submittedName>
</protein>
<dbReference type="STRING" id="1313304.CALK_2254"/>
<organism evidence="1 2">
    <name type="scientific">Chitinivibrio alkaliphilus ACht1</name>
    <dbReference type="NCBI Taxonomy" id="1313304"/>
    <lineage>
        <taxon>Bacteria</taxon>
        <taxon>Pseudomonadati</taxon>
        <taxon>Fibrobacterota</taxon>
        <taxon>Chitinivibrionia</taxon>
        <taxon>Chitinivibrionales</taxon>
        <taxon>Chitinivibrionaceae</taxon>
        <taxon>Chitinivibrio</taxon>
    </lineage>
</organism>
<accession>U7D5Q9</accession>
<keyword evidence="2" id="KW-1185">Reference proteome</keyword>
<dbReference type="RefSeq" id="WP_022637621.1">
    <property type="nucleotide sequence ID" value="NZ_ASJR01000027.1"/>
</dbReference>
<comment type="caution">
    <text evidence="1">The sequence shown here is derived from an EMBL/GenBank/DDBJ whole genome shotgun (WGS) entry which is preliminary data.</text>
</comment>
<dbReference type="AlphaFoldDB" id="U7D5Q9"/>
<reference evidence="1 2" key="1">
    <citation type="journal article" date="2013" name="Environ. Microbiol.">
        <title>Genome analysis of Chitinivibrio alkaliphilus gen. nov., sp. nov., a novel extremely haloalkaliphilic anaerobic chitinolytic bacterium from the candidate phylum Termite Group 3.</title>
        <authorList>
            <person name="Sorokin D.Y."/>
            <person name="Gumerov V.M."/>
            <person name="Rakitin A.L."/>
            <person name="Beletsky A.V."/>
            <person name="Damste J.S."/>
            <person name="Muyzer G."/>
            <person name="Mardanov A.V."/>
            <person name="Ravin N.V."/>
        </authorList>
    </citation>
    <scope>NUCLEOTIDE SEQUENCE [LARGE SCALE GENOMIC DNA]</scope>
    <source>
        <strain evidence="1 2">ACht1</strain>
    </source>
</reference>
<proteinExistence type="predicted"/>
<dbReference type="EMBL" id="ASJR01000027">
    <property type="protein sequence ID" value="ERP30886.1"/>
    <property type="molecule type" value="Genomic_DNA"/>
</dbReference>
<dbReference type="SUPFAM" id="SSF56935">
    <property type="entry name" value="Porins"/>
    <property type="match status" value="1"/>
</dbReference>
<evidence type="ECO:0000313" key="2">
    <source>
        <dbReference type="Proteomes" id="UP000017148"/>
    </source>
</evidence>
<name>U7D5Q9_9BACT</name>
<sequence>MKAIVNSTAAVLILVFFSVGSAETEINWFGGVEYRLRTNIDGGDDAAGEEIPREADFRHQYGWRLGNRVTLSEDLSFGFQLNNIGARHSHAGDNEGVKAHSSEYQVQISRAYAQFSKNILDISAGIVPVSANTALDVGQHLVLGNTHFDMSGGGVWNDHIQSQVGFLFSLSPSEQVGVHSAIATTGNQGALIPDNDDQVLDGYRVSLHIPISLDKISLTPALSVQTGIYEYESDPLDPSVQRPVPGTGSAMVSGGIDFRATPGSIDFRGGLAYGMLETEEDIDRQALMIKVNPRLTLPQGTLSLGYSLGHTTDEITDIAYTRHYTDINYTHQIRDNLTIRPRFRTYTSINDEDDAKALRLRPELIFAARF</sequence>
<dbReference type="Proteomes" id="UP000017148">
    <property type="component" value="Unassembled WGS sequence"/>
</dbReference>
<evidence type="ECO:0000313" key="1">
    <source>
        <dbReference type="EMBL" id="ERP30886.1"/>
    </source>
</evidence>
<gene>
    <name evidence="1" type="ORF">CALK_2254</name>
</gene>